<evidence type="ECO:0000313" key="3">
    <source>
        <dbReference type="Proteomes" id="UP000823674"/>
    </source>
</evidence>
<accession>A0ABQ7NC79</accession>
<reference evidence="2 3" key="1">
    <citation type="submission" date="2021-03" db="EMBL/GenBank/DDBJ databases">
        <authorList>
            <person name="King G.J."/>
            <person name="Bancroft I."/>
            <person name="Baten A."/>
            <person name="Bloomfield J."/>
            <person name="Borpatragohain P."/>
            <person name="He Z."/>
            <person name="Irish N."/>
            <person name="Irwin J."/>
            <person name="Liu K."/>
            <person name="Mauleon R.P."/>
            <person name="Moore J."/>
            <person name="Morris R."/>
            <person name="Ostergaard L."/>
            <person name="Wang B."/>
            <person name="Wells R."/>
        </authorList>
    </citation>
    <scope>NUCLEOTIDE SEQUENCE [LARGE SCALE GENOMIC DNA]</scope>
    <source>
        <strain evidence="2">R-o-18</strain>
        <tissue evidence="2">Leaf</tissue>
    </source>
</reference>
<dbReference type="Proteomes" id="UP000823674">
    <property type="component" value="Chromosome A02"/>
</dbReference>
<name>A0ABQ7NC79_BRACM</name>
<evidence type="ECO:0008006" key="4">
    <source>
        <dbReference type="Google" id="ProtNLM"/>
    </source>
</evidence>
<organism evidence="2 3">
    <name type="scientific">Brassica rapa subsp. trilocularis</name>
    <dbReference type="NCBI Taxonomy" id="1813537"/>
    <lineage>
        <taxon>Eukaryota</taxon>
        <taxon>Viridiplantae</taxon>
        <taxon>Streptophyta</taxon>
        <taxon>Embryophyta</taxon>
        <taxon>Tracheophyta</taxon>
        <taxon>Spermatophyta</taxon>
        <taxon>Magnoliopsida</taxon>
        <taxon>eudicotyledons</taxon>
        <taxon>Gunneridae</taxon>
        <taxon>Pentapetalae</taxon>
        <taxon>rosids</taxon>
        <taxon>malvids</taxon>
        <taxon>Brassicales</taxon>
        <taxon>Brassicaceae</taxon>
        <taxon>Brassiceae</taxon>
        <taxon>Brassica</taxon>
    </lineage>
</organism>
<evidence type="ECO:0000313" key="2">
    <source>
        <dbReference type="EMBL" id="KAG5408507.1"/>
    </source>
</evidence>
<sequence>MAKSCGALFLLALVVFSLLQTMVMASSGSGGKYNSKRYGPGSLKRSRKCFLHFYLNAQRSVIGGVARHSTTTPAFYSATNAAESVCVCLRVTMGTNKFALATTTGKLNRVDQNALENLPTVLTLSFLFIIKVFDDGYVSL</sequence>
<evidence type="ECO:0000256" key="1">
    <source>
        <dbReference type="SAM" id="SignalP"/>
    </source>
</evidence>
<dbReference type="EMBL" id="JADBGQ010000002">
    <property type="protein sequence ID" value="KAG5408507.1"/>
    <property type="molecule type" value="Genomic_DNA"/>
</dbReference>
<comment type="caution">
    <text evidence="2">The sequence shown here is derived from an EMBL/GenBank/DDBJ whole genome shotgun (WGS) entry which is preliminary data.</text>
</comment>
<proteinExistence type="predicted"/>
<feature type="chain" id="PRO_5047244650" description="Dirigent protein" evidence="1">
    <location>
        <begin position="26"/>
        <end position="140"/>
    </location>
</feature>
<gene>
    <name evidence="2" type="primary">A02g500930.1_BraROA</name>
    <name evidence="2" type="ORF">IGI04_004826</name>
</gene>
<protein>
    <recommendedName>
        <fullName evidence="4">Dirigent protein</fullName>
    </recommendedName>
</protein>
<feature type="signal peptide" evidence="1">
    <location>
        <begin position="1"/>
        <end position="25"/>
    </location>
</feature>
<keyword evidence="3" id="KW-1185">Reference proteome</keyword>
<keyword evidence="1" id="KW-0732">Signal</keyword>